<evidence type="ECO:0000259" key="1">
    <source>
        <dbReference type="PROSITE" id="PS50995"/>
    </source>
</evidence>
<dbReference type="SUPFAM" id="SSF46785">
    <property type="entry name" value="Winged helix' DNA-binding domain"/>
    <property type="match status" value="1"/>
</dbReference>
<dbReference type="PROSITE" id="PS50995">
    <property type="entry name" value="HTH_MARR_2"/>
    <property type="match status" value="1"/>
</dbReference>
<dbReference type="InterPro" id="IPR000835">
    <property type="entry name" value="HTH_MarR-typ"/>
</dbReference>
<name>A0A5D6VZR3_9FIRM</name>
<dbReference type="EMBL" id="VTOY01000010">
    <property type="protein sequence ID" value="TYZ21126.1"/>
    <property type="molecule type" value="Genomic_DNA"/>
</dbReference>
<dbReference type="PANTHER" id="PTHR33164:SF96">
    <property type="entry name" value="MARR-FAMILY TRANSCRIPTIONAL REGULATOR"/>
    <property type="match status" value="1"/>
</dbReference>
<dbReference type="InterPro" id="IPR036390">
    <property type="entry name" value="WH_DNA-bd_sf"/>
</dbReference>
<dbReference type="SMART" id="SM00347">
    <property type="entry name" value="HTH_MARR"/>
    <property type="match status" value="1"/>
</dbReference>
<keyword evidence="2" id="KW-0238">DNA-binding</keyword>
<protein>
    <submittedName>
        <fullName evidence="2">Winged helix DNA-binding protein</fullName>
    </submittedName>
</protein>
<reference evidence="2 3" key="1">
    <citation type="submission" date="2019-08" db="EMBL/GenBank/DDBJ databases">
        <title>Selenomonas sp. mPRGC5 and Selenomonas sp. mPRGC8 isolated from ruminal fluid of dairy goat (Capra hircus).</title>
        <authorList>
            <person name="Poothong S."/>
            <person name="Nuengjamnong C."/>
            <person name="Tanasupawat S."/>
        </authorList>
    </citation>
    <scope>NUCLEOTIDE SEQUENCE [LARGE SCALE GENOMIC DNA]</scope>
    <source>
        <strain evidence="3">mPRGC5</strain>
    </source>
</reference>
<gene>
    <name evidence="2" type="ORF">FZ040_10720</name>
</gene>
<feature type="domain" description="HTH marR-type" evidence="1">
    <location>
        <begin position="1"/>
        <end position="146"/>
    </location>
</feature>
<dbReference type="OrthoDB" id="1681433at2"/>
<dbReference type="GO" id="GO:0003677">
    <property type="term" value="F:DNA binding"/>
    <property type="evidence" value="ECO:0007669"/>
    <property type="project" value="UniProtKB-KW"/>
</dbReference>
<keyword evidence="3" id="KW-1185">Reference proteome</keyword>
<evidence type="ECO:0000313" key="3">
    <source>
        <dbReference type="Proteomes" id="UP000323646"/>
    </source>
</evidence>
<dbReference type="GO" id="GO:0006950">
    <property type="term" value="P:response to stress"/>
    <property type="evidence" value="ECO:0007669"/>
    <property type="project" value="TreeGrafter"/>
</dbReference>
<dbReference type="InterPro" id="IPR036388">
    <property type="entry name" value="WH-like_DNA-bd_sf"/>
</dbReference>
<dbReference type="PANTHER" id="PTHR33164">
    <property type="entry name" value="TRANSCRIPTIONAL REGULATOR, MARR FAMILY"/>
    <property type="match status" value="1"/>
</dbReference>
<comment type="caution">
    <text evidence="2">The sequence shown here is derived from an EMBL/GenBank/DDBJ whole genome shotgun (WGS) entry which is preliminary data.</text>
</comment>
<dbReference type="Pfam" id="PF12802">
    <property type="entry name" value="MarR_2"/>
    <property type="match status" value="1"/>
</dbReference>
<accession>A0A5D6VZR3</accession>
<dbReference type="InterPro" id="IPR039422">
    <property type="entry name" value="MarR/SlyA-like"/>
</dbReference>
<dbReference type="Proteomes" id="UP000323646">
    <property type="component" value="Unassembled WGS sequence"/>
</dbReference>
<dbReference type="Gene3D" id="1.10.10.10">
    <property type="entry name" value="Winged helix-like DNA-binding domain superfamily/Winged helix DNA-binding domain"/>
    <property type="match status" value="1"/>
</dbReference>
<organism evidence="2 3">
    <name type="scientific">Selenomonas ruminis</name>
    <dbReference type="NCBI Taxonomy" id="2593411"/>
    <lineage>
        <taxon>Bacteria</taxon>
        <taxon>Bacillati</taxon>
        <taxon>Bacillota</taxon>
        <taxon>Negativicutes</taxon>
        <taxon>Selenomonadales</taxon>
        <taxon>Selenomonadaceae</taxon>
        <taxon>Selenomonas</taxon>
    </lineage>
</organism>
<evidence type="ECO:0000313" key="2">
    <source>
        <dbReference type="EMBL" id="TYZ21126.1"/>
    </source>
</evidence>
<dbReference type="AlphaFoldDB" id="A0A5D6VZR3"/>
<dbReference type="PRINTS" id="PR00598">
    <property type="entry name" value="HTHMARR"/>
</dbReference>
<dbReference type="GO" id="GO:0003700">
    <property type="term" value="F:DNA-binding transcription factor activity"/>
    <property type="evidence" value="ECO:0007669"/>
    <property type="project" value="InterPro"/>
</dbReference>
<proteinExistence type="predicted"/>
<sequence length="147" mass="16923">MIMETLSTPNLSQKFIETLMLIHNNFYRQTKVPIPLNQFGVLMIVLTEEAVSITEISHILKISKQQMTTVIDKLVKNRLVQKQADINDRRRFVITLTPAGKQIIDDQNEIVRKRFTERIQHLTAAEKAKLGDAISNFNSLVEKMFAN</sequence>